<dbReference type="EMBL" id="CP039347">
    <property type="protein sequence ID" value="QCD86801.1"/>
    <property type="molecule type" value="Genomic_DNA"/>
</dbReference>
<protein>
    <submittedName>
        <fullName evidence="2">Uncharacterized protein</fullName>
    </submittedName>
</protein>
<organism evidence="2 3">
    <name type="scientific">Vigna unguiculata</name>
    <name type="common">Cowpea</name>
    <dbReference type="NCBI Taxonomy" id="3917"/>
    <lineage>
        <taxon>Eukaryota</taxon>
        <taxon>Viridiplantae</taxon>
        <taxon>Streptophyta</taxon>
        <taxon>Embryophyta</taxon>
        <taxon>Tracheophyta</taxon>
        <taxon>Spermatophyta</taxon>
        <taxon>Magnoliopsida</taxon>
        <taxon>eudicotyledons</taxon>
        <taxon>Gunneridae</taxon>
        <taxon>Pentapetalae</taxon>
        <taxon>rosids</taxon>
        <taxon>fabids</taxon>
        <taxon>Fabales</taxon>
        <taxon>Fabaceae</taxon>
        <taxon>Papilionoideae</taxon>
        <taxon>50 kb inversion clade</taxon>
        <taxon>NPAAA clade</taxon>
        <taxon>indigoferoid/millettioid clade</taxon>
        <taxon>Phaseoleae</taxon>
        <taxon>Vigna</taxon>
    </lineage>
</organism>
<dbReference type="Proteomes" id="UP000501690">
    <property type="component" value="Linkage Group LG3"/>
</dbReference>
<evidence type="ECO:0000256" key="1">
    <source>
        <dbReference type="SAM" id="MobiDB-lite"/>
    </source>
</evidence>
<proteinExistence type="predicted"/>
<evidence type="ECO:0000313" key="2">
    <source>
        <dbReference type="EMBL" id="QCD86801.1"/>
    </source>
</evidence>
<dbReference type="AlphaFoldDB" id="A0A4D6LDX8"/>
<evidence type="ECO:0000313" key="3">
    <source>
        <dbReference type="Proteomes" id="UP000501690"/>
    </source>
</evidence>
<sequence length="67" mass="7890">MDLYIYNRGGRFYKRNYEGEAYDQRASSRASDEDDNNGSGGGICPGLRLLPVMIAEMRWWRVDRRRK</sequence>
<feature type="region of interest" description="Disordered" evidence="1">
    <location>
        <begin position="21"/>
        <end position="44"/>
    </location>
</feature>
<name>A0A4D6LDX8_VIGUN</name>
<keyword evidence="3" id="KW-1185">Reference proteome</keyword>
<accession>A0A4D6LDX8</accession>
<gene>
    <name evidence="2" type="ORF">DEO72_LG3g1327</name>
</gene>
<reference evidence="2 3" key="1">
    <citation type="submission" date="2019-04" db="EMBL/GenBank/DDBJ databases">
        <title>An improved genome assembly and genetic linkage map for asparagus bean, Vigna unguiculata ssp. sesquipedialis.</title>
        <authorList>
            <person name="Xia Q."/>
            <person name="Zhang R."/>
            <person name="Dong Y."/>
        </authorList>
    </citation>
    <scope>NUCLEOTIDE SEQUENCE [LARGE SCALE GENOMIC DNA]</scope>
    <source>
        <tissue evidence="2">Leaf</tissue>
    </source>
</reference>